<dbReference type="EMBL" id="CP000152">
    <property type="protein sequence ID" value="ABB12884.1"/>
    <property type="molecule type" value="Genomic_DNA"/>
</dbReference>
<dbReference type="KEGG" id="bur:Bcep18194_B2773"/>
<proteinExistence type="predicted"/>
<accession>Q391I2</accession>
<dbReference type="PATRIC" id="fig|482957.22.peg.6582"/>
<name>Q391I2_BURL3</name>
<protein>
    <submittedName>
        <fullName evidence="1">Uncharacterized protein</fullName>
    </submittedName>
</protein>
<organism evidence="1 2">
    <name type="scientific">Burkholderia lata (strain ATCC 17760 / DSM 23089 / LMG 22485 / NCIMB 9086 / R18194 / 383)</name>
    <dbReference type="NCBI Taxonomy" id="482957"/>
    <lineage>
        <taxon>Bacteria</taxon>
        <taxon>Pseudomonadati</taxon>
        <taxon>Pseudomonadota</taxon>
        <taxon>Betaproteobacteria</taxon>
        <taxon>Burkholderiales</taxon>
        <taxon>Burkholderiaceae</taxon>
        <taxon>Burkholderia</taxon>
        <taxon>Burkholderia cepacia complex</taxon>
    </lineage>
</organism>
<dbReference type="RefSeq" id="WP_011356364.1">
    <property type="nucleotide sequence ID" value="NC_007511.1"/>
</dbReference>
<sequence length="122" mass="13565">MELHATIGAATSDLDDDESFANIYCHDAEQDYCFALSRFPDDSLIEVMVRDQITVRVKDLSVRLTDDTIDVEIEPALAARLDGQTRYVIHLAPGQYDPATLRAALKEIFVGKNGYQDDSARG</sequence>
<dbReference type="AlphaFoldDB" id="Q391I2"/>
<gene>
    <name evidence="1" type="ordered locus">Bcep18194_B2773</name>
</gene>
<dbReference type="Proteomes" id="UP000002705">
    <property type="component" value="Chromosome 2"/>
</dbReference>
<dbReference type="HOGENOM" id="CLU_140853_0_0_4"/>
<keyword evidence="2" id="KW-1185">Reference proteome</keyword>
<reference evidence="1" key="1">
    <citation type="submission" date="2005-10" db="EMBL/GenBank/DDBJ databases">
        <title>Complete sequence of chromosome 2 of Burkholderia sp. 383.</title>
        <authorList>
            <consortium name="US DOE Joint Genome Institute"/>
            <person name="Copeland A."/>
            <person name="Lucas S."/>
            <person name="Lapidus A."/>
            <person name="Barry K."/>
            <person name="Detter J.C."/>
            <person name="Glavina T."/>
            <person name="Hammon N."/>
            <person name="Israni S."/>
            <person name="Pitluck S."/>
            <person name="Chain P."/>
            <person name="Malfatti S."/>
            <person name="Shin M."/>
            <person name="Vergez L."/>
            <person name="Schmutz J."/>
            <person name="Larimer F."/>
            <person name="Land M."/>
            <person name="Kyrpides N."/>
            <person name="Lykidis A."/>
            <person name="Richardson P."/>
        </authorList>
    </citation>
    <scope>NUCLEOTIDE SEQUENCE [LARGE SCALE GENOMIC DNA]</scope>
    <source>
        <strain evidence="1">383</strain>
    </source>
</reference>
<dbReference type="GeneID" id="45099079"/>
<evidence type="ECO:0000313" key="1">
    <source>
        <dbReference type="EMBL" id="ABB12884.1"/>
    </source>
</evidence>
<evidence type="ECO:0000313" key="2">
    <source>
        <dbReference type="Proteomes" id="UP000002705"/>
    </source>
</evidence>